<keyword evidence="3" id="KW-1185">Reference proteome</keyword>
<evidence type="ECO:0000313" key="3">
    <source>
        <dbReference type="Proteomes" id="UP000807504"/>
    </source>
</evidence>
<feature type="transmembrane region" description="Helical" evidence="1">
    <location>
        <begin position="37"/>
        <end position="63"/>
    </location>
</feature>
<keyword evidence="1" id="KW-0812">Transmembrane</keyword>
<gene>
    <name evidence="2" type="ORF">HNY73_019803</name>
</gene>
<reference evidence="2" key="1">
    <citation type="journal article" date="2020" name="bioRxiv">
        <title>Chromosome-level reference genome of the European wasp spider Argiope bruennichi: a resource for studies on range expansion and evolutionary adaptation.</title>
        <authorList>
            <person name="Sheffer M.M."/>
            <person name="Hoppe A."/>
            <person name="Krehenwinkel H."/>
            <person name="Uhl G."/>
            <person name="Kuss A.W."/>
            <person name="Jensen L."/>
            <person name="Jensen C."/>
            <person name="Gillespie R.G."/>
            <person name="Hoff K.J."/>
            <person name="Prost S."/>
        </authorList>
    </citation>
    <scope>NUCLEOTIDE SEQUENCE</scope>
</reference>
<accession>A0A8T0E607</accession>
<evidence type="ECO:0008006" key="4">
    <source>
        <dbReference type="Google" id="ProtNLM"/>
    </source>
</evidence>
<proteinExistence type="predicted"/>
<evidence type="ECO:0000313" key="2">
    <source>
        <dbReference type="EMBL" id="KAF8766770.1"/>
    </source>
</evidence>
<name>A0A8T0E607_ARGBR</name>
<reference evidence="2" key="2">
    <citation type="submission" date="2020-06" db="EMBL/GenBank/DDBJ databases">
        <authorList>
            <person name="Sheffer M."/>
        </authorList>
    </citation>
    <scope>NUCLEOTIDE SEQUENCE</scope>
</reference>
<keyword evidence="1" id="KW-1133">Transmembrane helix</keyword>
<keyword evidence="1" id="KW-0472">Membrane</keyword>
<dbReference type="AlphaFoldDB" id="A0A8T0E607"/>
<sequence>MSKEDNGKRVVGKRRKTSRTKSLMIGTGVSVHSKLSLAVILFMTIGMSALMLFFVGGVTYYVIRWCRKRVDDDDALLGDDSIN</sequence>
<organism evidence="2 3">
    <name type="scientific">Argiope bruennichi</name>
    <name type="common">Wasp spider</name>
    <name type="synonym">Aranea bruennichi</name>
    <dbReference type="NCBI Taxonomy" id="94029"/>
    <lineage>
        <taxon>Eukaryota</taxon>
        <taxon>Metazoa</taxon>
        <taxon>Ecdysozoa</taxon>
        <taxon>Arthropoda</taxon>
        <taxon>Chelicerata</taxon>
        <taxon>Arachnida</taxon>
        <taxon>Araneae</taxon>
        <taxon>Araneomorphae</taxon>
        <taxon>Entelegynae</taxon>
        <taxon>Araneoidea</taxon>
        <taxon>Araneidae</taxon>
        <taxon>Argiope</taxon>
    </lineage>
</organism>
<evidence type="ECO:0000256" key="1">
    <source>
        <dbReference type="SAM" id="Phobius"/>
    </source>
</evidence>
<protein>
    <recommendedName>
        <fullName evidence="4">Transmembrane protein</fullName>
    </recommendedName>
</protein>
<dbReference type="EMBL" id="JABXBU010002230">
    <property type="protein sequence ID" value="KAF8766770.1"/>
    <property type="molecule type" value="Genomic_DNA"/>
</dbReference>
<dbReference type="Proteomes" id="UP000807504">
    <property type="component" value="Unassembled WGS sequence"/>
</dbReference>
<comment type="caution">
    <text evidence="2">The sequence shown here is derived from an EMBL/GenBank/DDBJ whole genome shotgun (WGS) entry which is preliminary data.</text>
</comment>